<dbReference type="Gene3D" id="3.40.710.10">
    <property type="entry name" value="DD-peptidase/beta-lactamase superfamily"/>
    <property type="match status" value="1"/>
</dbReference>
<dbReference type="RefSeq" id="WP_188940669.1">
    <property type="nucleotide sequence ID" value="NZ_BMNA01000002.1"/>
</dbReference>
<gene>
    <name evidence="3" type="ORF">GCM10011594_13170</name>
</gene>
<dbReference type="SUPFAM" id="SSF56601">
    <property type="entry name" value="beta-lactamase/transpeptidase-like"/>
    <property type="match status" value="1"/>
</dbReference>
<protein>
    <recommendedName>
        <fullName evidence="2">Beta-lactamase-related domain-containing protein</fullName>
    </recommendedName>
</protein>
<evidence type="ECO:0000259" key="2">
    <source>
        <dbReference type="Pfam" id="PF00144"/>
    </source>
</evidence>
<dbReference type="PANTHER" id="PTHR43283:SF3">
    <property type="entry name" value="BETA-LACTAMASE FAMILY PROTEIN (AFU_ORTHOLOGUE AFUA_5G07500)"/>
    <property type="match status" value="1"/>
</dbReference>
<evidence type="ECO:0000313" key="4">
    <source>
        <dbReference type="Proteomes" id="UP000655208"/>
    </source>
</evidence>
<name>A0A917STX1_9ACTN</name>
<dbReference type="Proteomes" id="UP000655208">
    <property type="component" value="Unassembled WGS sequence"/>
</dbReference>
<evidence type="ECO:0000256" key="1">
    <source>
        <dbReference type="SAM" id="MobiDB-lite"/>
    </source>
</evidence>
<comment type="caution">
    <text evidence="3">The sequence shown here is derived from an EMBL/GenBank/DDBJ whole genome shotgun (WGS) entry which is preliminary data.</text>
</comment>
<dbReference type="InterPro" id="IPR012338">
    <property type="entry name" value="Beta-lactam/transpept-like"/>
</dbReference>
<dbReference type="AlphaFoldDB" id="A0A917STX1"/>
<organism evidence="3 4">
    <name type="scientific">Nakamurella endophytica</name>
    <dbReference type="NCBI Taxonomy" id="1748367"/>
    <lineage>
        <taxon>Bacteria</taxon>
        <taxon>Bacillati</taxon>
        <taxon>Actinomycetota</taxon>
        <taxon>Actinomycetes</taxon>
        <taxon>Nakamurellales</taxon>
        <taxon>Nakamurellaceae</taxon>
        <taxon>Nakamurella</taxon>
    </lineage>
</organism>
<dbReference type="Pfam" id="PF00144">
    <property type="entry name" value="Beta-lactamase"/>
    <property type="match status" value="1"/>
</dbReference>
<dbReference type="InterPro" id="IPR050789">
    <property type="entry name" value="Diverse_Enzym_Activities"/>
</dbReference>
<reference evidence="3" key="2">
    <citation type="submission" date="2020-09" db="EMBL/GenBank/DDBJ databases">
        <authorList>
            <person name="Sun Q."/>
            <person name="Zhou Y."/>
        </authorList>
    </citation>
    <scope>NUCLEOTIDE SEQUENCE</scope>
    <source>
        <strain evidence="3">CGMCC 4.7308</strain>
    </source>
</reference>
<proteinExistence type="predicted"/>
<dbReference type="EMBL" id="BMNA01000002">
    <property type="protein sequence ID" value="GGL94713.1"/>
    <property type="molecule type" value="Genomic_DNA"/>
</dbReference>
<evidence type="ECO:0000313" key="3">
    <source>
        <dbReference type="EMBL" id="GGL94713.1"/>
    </source>
</evidence>
<feature type="compositionally biased region" description="Low complexity" evidence="1">
    <location>
        <begin position="383"/>
        <end position="394"/>
    </location>
</feature>
<feature type="domain" description="Beta-lactamase-related" evidence="2">
    <location>
        <begin position="45"/>
        <end position="358"/>
    </location>
</feature>
<accession>A0A917STX1</accession>
<dbReference type="PANTHER" id="PTHR43283">
    <property type="entry name" value="BETA-LACTAMASE-RELATED"/>
    <property type="match status" value="1"/>
</dbReference>
<dbReference type="InterPro" id="IPR001466">
    <property type="entry name" value="Beta-lactam-related"/>
</dbReference>
<sequence>MTDGDPPALPLRWDGVAGWVGLAGDRAGVTEHACSGGVPRWAGLRTIFRLASITKLLTSVLVLRQVECSRVDLDEPVRTYLPDFARLPVLAGFDPAGAPVLRPPRTAATVRQLLAHTSGAAYEIWNPDAFRYHTSTGTPSAATGDRRSLGCPLVADPGAAIHYGTGADWAGLLVEAVTGSTFDDLLQTQICEPLGTVDMTTVLDTEQAGRCPSVRHRSADGRWSETAVDYPVDPDFRPGGGCVYATAADVLLVLRALLCGGALGGRRLLRPESVRELTAPQTGPLRIPVMRSSIPFLSCDVPFGPEWSWGLGGCVNHRALPGRRSAGSFGWAGLYNGFFWIDPTADVAAVLFLNHLPFVDEVALSALDSFERAVYRGRRPERATGAVAARAPASPAHPSPMAPQGRR</sequence>
<feature type="region of interest" description="Disordered" evidence="1">
    <location>
        <begin position="383"/>
        <end position="407"/>
    </location>
</feature>
<reference evidence="3" key="1">
    <citation type="journal article" date="2014" name="Int. J. Syst. Evol. Microbiol.">
        <title>Complete genome sequence of Corynebacterium casei LMG S-19264T (=DSM 44701T), isolated from a smear-ripened cheese.</title>
        <authorList>
            <consortium name="US DOE Joint Genome Institute (JGI-PGF)"/>
            <person name="Walter F."/>
            <person name="Albersmeier A."/>
            <person name="Kalinowski J."/>
            <person name="Ruckert C."/>
        </authorList>
    </citation>
    <scope>NUCLEOTIDE SEQUENCE</scope>
    <source>
        <strain evidence="3">CGMCC 4.7308</strain>
    </source>
</reference>
<keyword evidence="4" id="KW-1185">Reference proteome</keyword>